<feature type="region of interest" description="Disordered" evidence="1">
    <location>
        <begin position="185"/>
        <end position="272"/>
    </location>
</feature>
<accession>G3JNW7</accession>
<evidence type="ECO:0000256" key="1">
    <source>
        <dbReference type="SAM" id="MobiDB-lite"/>
    </source>
</evidence>
<dbReference type="HOGENOM" id="CLU_688851_0_0_1"/>
<keyword evidence="3" id="KW-1185">Reference proteome</keyword>
<dbReference type="VEuPathDB" id="FungiDB:CCM_07829"/>
<organism evidence="2 3">
    <name type="scientific">Cordyceps militaris (strain CM01)</name>
    <name type="common">Caterpillar fungus</name>
    <dbReference type="NCBI Taxonomy" id="983644"/>
    <lineage>
        <taxon>Eukaryota</taxon>
        <taxon>Fungi</taxon>
        <taxon>Dikarya</taxon>
        <taxon>Ascomycota</taxon>
        <taxon>Pezizomycotina</taxon>
        <taxon>Sordariomycetes</taxon>
        <taxon>Hypocreomycetidae</taxon>
        <taxon>Hypocreales</taxon>
        <taxon>Cordycipitaceae</taxon>
        <taxon>Cordyceps</taxon>
    </lineage>
</organism>
<feature type="region of interest" description="Disordered" evidence="1">
    <location>
        <begin position="365"/>
        <end position="409"/>
    </location>
</feature>
<dbReference type="OrthoDB" id="4939762at2759"/>
<feature type="compositionally biased region" description="Basic and acidic residues" evidence="1">
    <location>
        <begin position="36"/>
        <end position="53"/>
    </location>
</feature>
<protein>
    <submittedName>
        <fullName evidence="2">Uncharacterized protein</fullName>
    </submittedName>
</protein>
<gene>
    <name evidence="2" type="ORF">CCM_07829</name>
</gene>
<dbReference type="Proteomes" id="UP000001610">
    <property type="component" value="Unassembled WGS sequence"/>
</dbReference>
<dbReference type="EMBL" id="JH126404">
    <property type="protein sequence ID" value="EGX89577.1"/>
    <property type="molecule type" value="Genomic_DNA"/>
</dbReference>
<dbReference type="eggNOG" id="ENOG502RR5C">
    <property type="taxonomic scope" value="Eukaryota"/>
</dbReference>
<feature type="region of interest" description="Disordered" evidence="1">
    <location>
        <begin position="22"/>
        <end position="62"/>
    </location>
</feature>
<evidence type="ECO:0000313" key="3">
    <source>
        <dbReference type="Proteomes" id="UP000001610"/>
    </source>
</evidence>
<reference evidence="2 3" key="1">
    <citation type="journal article" date="2011" name="Genome Biol.">
        <title>Genome sequence of the insect pathogenic fungus Cordyceps militaris, a valued traditional Chinese medicine.</title>
        <authorList>
            <person name="Zheng P."/>
            <person name="Xia Y."/>
            <person name="Xiao G."/>
            <person name="Xiong C."/>
            <person name="Hu X."/>
            <person name="Zhang S."/>
            <person name="Zheng H."/>
            <person name="Huang Y."/>
            <person name="Zhou Y."/>
            <person name="Wang S."/>
            <person name="Zhao G.P."/>
            <person name="Liu X."/>
            <person name="St Leger R.J."/>
            <person name="Wang C."/>
        </authorList>
    </citation>
    <scope>NUCLEOTIDE SEQUENCE [LARGE SCALE GENOMIC DNA]</scope>
    <source>
        <strain evidence="2 3">CM01</strain>
    </source>
</reference>
<dbReference type="RefSeq" id="XP_006673032.1">
    <property type="nucleotide sequence ID" value="XM_006672969.1"/>
</dbReference>
<dbReference type="InParanoid" id="G3JNW7"/>
<dbReference type="OMA" id="FEEDQEM"/>
<dbReference type="KEGG" id="cmt:CCM_07829"/>
<name>G3JNW7_CORMM</name>
<feature type="compositionally biased region" description="Acidic residues" evidence="1">
    <location>
        <begin position="190"/>
        <end position="203"/>
    </location>
</feature>
<evidence type="ECO:0000313" key="2">
    <source>
        <dbReference type="EMBL" id="EGX89577.1"/>
    </source>
</evidence>
<sequence length="409" mass="44827">MTYDQNTFAAFYWLPEEDPANIITISSDDDDGGVSDAERRYPDLEQEPPRDTEPSPEDQAASAAFRKAISASMPIYLTGWPERHHLRAAAVRRLECALCAGAALDAVFIDDHGLPAWPGCVWDPEAQSLHDVVQERLRECQDAWALGARLRAVLVQLGNERLAEARRMGVQLEDLKIGEDLLPTWRGRDADEDGAASDGDGDTMMEVGSSVHSEDLPLLWSDSPARETKEEEEEEEEAQAVVDGGQPASAWSSDSETEDSAPPSVSDDDDDTDLFNFVAQLSDDLEYHDAEAPHTNVIHNVDVFGASFPVDGPVDFEVYLVEDDPEVAALPEVELAVDEEAFAHHYGLDDVVAIELGEDGLYFVTPQNDGEPQSEEGTQDLAKEDSPNEPVLPPPSDREADMEAGWVVL</sequence>
<dbReference type="AlphaFoldDB" id="G3JNW7"/>
<proteinExistence type="predicted"/>
<dbReference type="GeneID" id="18169839"/>